<keyword evidence="4" id="KW-0732">Signal</keyword>
<feature type="transmembrane region" description="Helical" evidence="7">
    <location>
        <begin position="610"/>
        <end position="639"/>
    </location>
</feature>
<feature type="transmembrane region" description="Helical" evidence="7">
    <location>
        <begin position="457"/>
        <end position="480"/>
    </location>
</feature>
<dbReference type="PANTHER" id="PTHR10766:SF111">
    <property type="entry name" value="TRANSMEMBRANE 9 SUPERFAMILY MEMBER 2"/>
    <property type="match status" value="1"/>
</dbReference>
<name>A0A7S2RLN4_9STRA</name>
<dbReference type="PANTHER" id="PTHR10766">
    <property type="entry name" value="TRANSMEMBRANE 9 SUPERFAMILY PROTEIN"/>
    <property type="match status" value="1"/>
</dbReference>
<evidence type="ECO:0000256" key="4">
    <source>
        <dbReference type="ARBA" id="ARBA00022729"/>
    </source>
</evidence>
<keyword evidence="6 7" id="KW-0472">Membrane</keyword>
<evidence type="ECO:0000256" key="5">
    <source>
        <dbReference type="ARBA" id="ARBA00022989"/>
    </source>
</evidence>
<feature type="transmembrane region" description="Helical" evidence="7">
    <location>
        <begin position="384"/>
        <end position="404"/>
    </location>
</feature>
<dbReference type="GO" id="GO:0016020">
    <property type="term" value="C:membrane"/>
    <property type="evidence" value="ECO:0007669"/>
    <property type="project" value="UniProtKB-SubCell"/>
</dbReference>
<dbReference type="InterPro" id="IPR004240">
    <property type="entry name" value="EMP70"/>
</dbReference>
<dbReference type="AlphaFoldDB" id="A0A7S2RLN4"/>
<accession>A0A7S2RLN4</accession>
<feature type="transmembrane region" description="Helical" evidence="7">
    <location>
        <begin position="508"/>
        <end position="535"/>
    </location>
</feature>
<evidence type="ECO:0000313" key="8">
    <source>
        <dbReference type="EMBL" id="CAD9673617.1"/>
    </source>
</evidence>
<feature type="transmembrane region" description="Helical" evidence="7">
    <location>
        <begin position="575"/>
        <end position="598"/>
    </location>
</feature>
<evidence type="ECO:0000256" key="3">
    <source>
        <dbReference type="ARBA" id="ARBA00022692"/>
    </source>
</evidence>
<protein>
    <recommendedName>
        <fullName evidence="7">Transmembrane 9 superfamily member</fullName>
    </recommendedName>
</protein>
<feature type="transmembrane region" description="Helical" evidence="7">
    <location>
        <begin position="351"/>
        <end position="378"/>
    </location>
</feature>
<evidence type="ECO:0000256" key="7">
    <source>
        <dbReference type="RuleBase" id="RU363079"/>
    </source>
</evidence>
<dbReference type="Pfam" id="PF02990">
    <property type="entry name" value="EMP70"/>
    <property type="match status" value="1"/>
</dbReference>
<gene>
    <name evidence="8" type="ORF">QSP1433_LOCUS4378</name>
</gene>
<reference evidence="8" key="1">
    <citation type="submission" date="2021-01" db="EMBL/GenBank/DDBJ databases">
        <authorList>
            <person name="Corre E."/>
            <person name="Pelletier E."/>
            <person name="Niang G."/>
            <person name="Scheremetjew M."/>
            <person name="Finn R."/>
            <person name="Kale V."/>
            <person name="Holt S."/>
            <person name="Cochrane G."/>
            <person name="Meng A."/>
            <person name="Brown T."/>
            <person name="Cohen L."/>
        </authorList>
    </citation>
    <scope>NUCLEOTIDE SEQUENCE</scope>
    <source>
        <strain evidence="8">NY070348D</strain>
    </source>
</reference>
<proteinExistence type="inferred from homology"/>
<keyword evidence="3 7" id="KW-0812">Transmembrane</keyword>
<feature type="transmembrane region" description="Helical" evidence="7">
    <location>
        <begin position="283"/>
        <end position="306"/>
    </location>
</feature>
<dbReference type="GO" id="GO:0072657">
    <property type="term" value="P:protein localization to membrane"/>
    <property type="evidence" value="ECO:0007669"/>
    <property type="project" value="TreeGrafter"/>
</dbReference>
<organism evidence="8">
    <name type="scientific">Mucochytrium quahogii</name>
    <dbReference type="NCBI Taxonomy" id="96639"/>
    <lineage>
        <taxon>Eukaryota</taxon>
        <taxon>Sar</taxon>
        <taxon>Stramenopiles</taxon>
        <taxon>Bigyra</taxon>
        <taxon>Labyrinthulomycetes</taxon>
        <taxon>Thraustochytrida</taxon>
        <taxon>Thraustochytriidae</taxon>
        <taxon>Mucochytrium</taxon>
    </lineage>
</organism>
<comment type="similarity">
    <text evidence="2 7">Belongs to the nonaspanin (TM9SF) (TC 9.A.2) family.</text>
</comment>
<keyword evidence="5 7" id="KW-1133">Transmembrane helix</keyword>
<evidence type="ECO:0000256" key="1">
    <source>
        <dbReference type="ARBA" id="ARBA00004141"/>
    </source>
</evidence>
<dbReference type="EMBL" id="HBHK01007158">
    <property type="protein sequence ID" value="CAD9673617.1"/>
    <property type="molecule type" value="Transcribed_RNA"/>
</dbReference>
<dbReference type="GO" id="GO:0005737">
    <property type="term" value="C:cytoplasm"/>
    <property type="evidence" value="ECO:0007669"/>
    <property type="project" value="UniProtKB-ARBA"/>
</dbReference>
<feature type="transmembrane region" description="Helical" evidence="7">
    <location>
        <begin position="541"/>
        <end position="568"/>
    </location>
</feature>
<sequence>MKFSLLVGYAAVAQVANGFYLPGVAPREFEEGEEIPLKVNKLTSSRTQLPYDFYDLPFCQPDKIVDSTENLGEILTGNVIQNSLYKINMYEDVKCRLICKEKEKAYTKKDIDMFIEKVNELYIVNWIVDNLPGAYKTPDPNSEGGGSVAFYQHGFPLGGTIVDEKAKPVGKFINNHVRITLQYHVPDFEKEKEHDPDQKLPARIVGMLVEPFSIKHKIKNGQVTTCPKDSSQAAEVKYGQKLNYKEAKKIAWTYSVEWVASDVKWASRWDVYLSKKSKTSDEVHWFSIINSLLIVVFLTGMVAMIMMRTLHKDLSRYNRVPTDEEKAEEREETGWKLVHGDVFRPPPNAMLFAITIGTGVQVLGMAICTIIFAAVGFLSPANRGSLMIALLLLFMFMGIGGGYYSARTYKKFNGAQWQRCTLGTAFFYPSIVVACIFLLNLLIWAEGSSSAIPFTSMLAVLALWFCISVPLTFLGAFYGYKKDVEKAPVHTQDIPRAIPTQPWYMSPWLTVFVGGILPFGAVFVELFFILSSIWLDQYYVVFGFLLLVFVILVITCAEITIVLCYFQLCGEDYRWWWRAVFTSGSSAVYLFLYAVFYFSNRLKMNLLATAVLYFGYMFILSLLFFLATGCVGYFACLWFTTSIYRSLKVD</sequence>
<comment type="subcellular location">
    <subcellularLocation>
        <location evidence="1">Membrane</location>
        <topology evidence="1">Multi-pass membrane protein</topology>
    </subcellularLocation>
</comment>
<evidence type="ECO:0000256" key="2">
    <source>
        <dbReference type="ARBA" id="ARBA00005227"/>
    </source>
</evidence>
<evidence type="ECO:0000256" key="6">
    <source>
        <dbReference type="ARBA" id="ARBA00023136"/>
    </source>
</evidence>
<feature type="transmembrane region" description="Helical" evidence="7">
    <location>
        <begin position="425"/>
        <end position="445"/>
    </location>
</feature>